<dbReference type="InterPro" id="IPR007271">
    <property type="entry name" value="Nuc_sug_transpt"/>
</dbReference>
<dbReference type="Proteomes" id="UP000078544">
    <property type="component" value="Unassembled WGS sequence"/>
</dbReference>
<feature type="region of interest" description="Disordered" evidence="5">
    <location>
        <begin position="1"/>
        <end position="24"/>
    </location>
</feature>
<feature type="transmembrane region" description="Helical" evidence="6">
    <location>
        <begin position="300"/>
        <end position="322"/>
    </location>
</feature>
<keyword evidence="8" id="KW-1185">Reference proteome</keyword>
<dbReference type="Pfam" id="PF04142">
    <property type="entry name" value="Nuc_sug_transp"/>
    <property type="match status" value="1"/>
</dbReference>
<dbReference type="AlphaFoldDB" id="A0A167W769"/>
<sequence>MKLPLRCQASHITPGSPVTAADAQESSLGADERYEAGGAGGFSTSADRAESSSWTAVRSEGSVDVTFGLGLLALFYVLINNLIFVSYQAADPATIQLTKSGVTCITALVLIFALKTEITSVQWLAIILQVRRPVPPLCSRNVGQPVQVCGLVVTQYDPTAAGGVYPLTTYLLLIFQVFPSAVAGVMNQALLRVGNSSPHANNIILYGAGAVSNLLCHMLTRTIKPEEPGFFEGYGSLQAMLIILNNVLIGLAMNAVYKCRSSPSFPLFQPNPATDADNCFPDANAIIECLDTAFATAILIFHPLVVSVSGSVVVFGASWLYVVQAAPPPSRKPDAGAKSDKGSAAALLPLLPKFFPVLYGLPQLLNLARVGVTCVPDMGLVPSHGKAAAAAGNAANTNTTTL</sequence>
<accession>A0A167W769</accession>
<keyword evidence="2 6" id="KW-0812">Transmembrane</keyword>
<dbReference type="PANTHER" id="PTHR10231">
    <property type="entry name" value="NUCLEOTIDE-SUGAR TRANSMEMBRANE TRANSPORTER"/>
    <property type="match status" value="1"/>
</dbReference>
<proteinExistence type="predicted"/>
<feature type="transmembrane region" description="Helical" evidence="6">
    <location>
        <begin position="97"/>
        <end position="114"/>
    </location>
</feature>
<dbReference type="GO" id="GO:0015165">
    <property type="term" value="F:pyrimidine nucleotide-sugar transmembrane transporter activity"/>
    <property type="evidence" value="ECO:0007669"/>
    <property type="project" value="InterPro"/>
</dbReference>
<feature type="transmembrane region" description="Helical" evidence="6">
    <location>
        <begin position="170"/>
        <end position="191"/>
    </location>
</feature>
<evidence type="ECO:0000256" key="4">
    <source>
        <dbReference type="ARBA" id="ARBA00023136"/>
    </source>
</evidence>
<evidence type="ECO:0000256" key="1">
    <source>
        <dbReference type="ARBA" id="ARBA00004141"/>
    </source>
</evidence>
<feature type="transmembrane region" description="Helical" evidence="6">
    <location>
        <begin position="203"/>
        <end position="223"/>
    </location>
</feature>
<dbReference type="OrthoDB" id="408493at2759"/>
<evidence type="ECO:0000256" key="6">
    <source>
        <dbReference type="SAM" id="Phobius"/>
    </source>
</evidence>
<evidence type="ECO:0000313" key="7">
    <source>
        <dbReference type="EMBL" id="KZZ88481.1"/>
    </source>
</evidence>
<reference evidence="7 8" key="1">
    <citation type="journal article" date="2016" name="Genome Biol. Evol.">
        <title>Divergent and convergent evolution of fungal pathogenicity.</title>
        <authorList>
            <person name="Shang Y."/>
            <person name="Xiao G."/>
            <person name="Zheng P."/>
            <person name="Cen K."/>
            <person name="Zhan S."/>
            <person name="Wang C."/>
        </authorList>
    </citation>
    <scope>NUCLEOTIDE SEQUENCE [LARGE SCALE GENOMIC DNA]</scope>
    <source>
        <strain evidence="7 8">RCEF 2490</strain>
    </source>
</reference>
<name>A0A167W769_9HYPO</name>
<protein>
    <submittedName>
        <fullName evidence="7">Nucleotide-sugar transporter</fullName>
    </submittedName>
</protein>
<dbReference type="GO" id="GO:0000139">
    <property type="term" value="C:Golgi membrane"/>
    <property type="evidence" value="ECO:0007669"/>
    <property type="project" value="InterPro"/>
</dbReference>
<organism evidence="7 8">
    <name type="scientific">Moelleriella libera RCEF 2490</name>
    <dbReference type="NCBI Taxonomy" id="1081109"/>
    <lineage>
        <taxon>Eukaryota</taxon>
        <taxon>Fungi</taxon>
        <taxon>Dikarya</taxon>
        <taxon>Ascomycota</taxon>
        <taxon>Pezizomycotina</taxon>
        <taxon>Sordariomycetes</taxon>
        <taxon>Hypocreomycetidae</taxon>
        <taxon>Hypocreales</taxon>
        <taxon>Clavicipitaceae</taxon>
        <taxon>Moelleriella</taxon>
    </lineage>
</organism>
<evidence type="ECO:0000256" key="5">
    <source>
        <dbReference type="SAM" id="MobiDB-lite"/>
    </source>
</evidence>
<evidence type="ECO:0000313" key="8">
    <source>
        <dbReference type="Proteomes" id="UP000078544"/>
    </source>
</evidence>
<keyword evidence="7" id="KW-0813">Transport</keyword>
<evidence type="ECO:0000256" key="2">
    <source>
        <dbReference type="ARBA" id="ARBA00022692"/>
    </source>
</evidence>
<keyword evidence="7" id="KW-0762">Sugar transport</keyword>
<comment type="subcellular location">
    <subcellularLocation>
        <location evidence="1">Membrane</location>
        <topology evidence="1">Multi-pass membrane protein</topology>
    </subcellularLocation>
</comment>
<keyword evidence="4 6" id="KW-0472">Membrane</keyword>
<dbReference type="EMBL" id="AZGY01000029">
    <property type="protein sequence ID" value="KZZ88481.1"/>
    <property type="molecule type" value="Genomic_DNA"/>
</dbReference>
<comment type="caution">
    <text evidence="7">The sequence shown here is derived from an EMBL/GenBank/DDBJ whole genome shotgun (WGS) entry which is preliminary data.</text>
</comment>
<keyword evidence="3 6" id="KW-1133">Transmembrane helix</keyword>
<evidence type="ECO:0000256" key="3">
    <source>
        <dbReference type="ARBA" id="ARBA00022989"/>
    </source>
</evidence>
<gene>
    <name evidence="7" type="ORF">AAL_08039</name>
</gene>
<dbReference type="STRING" id="1081109.A0A167W769"/>
<feature type="transmembrane region" description="Helical" evidence="6">
    <location>
        <begin position="65"/>
        <end position="85"/>
    </location>
</feature>
<feature type="transmembrane region" description="Helical" evidence="6">
    <location>
        <begin position="235"/>
        <end position="257"/>
    </location>
</feature>